<evidence type="ECO:0000259" key="3">
    <source>
        <dbReference type="PROSITE" id="PS50119"/>
    </source>
</evidence>
<keyword evidence="1" id="KW-0863">Zinc-finger</keyword>
<dbReference type="PROSITE" id="PS50119">
    <property type="entry name" value="ZF_BBOX"/>
    <property type="match status" value="1"/>
</dbReference>
<evidence type="ECO:0000256" key="2">
    <source>
        <dbReference type="SAM" id="MobiDB-lite"/>
    </source>
</evidence>
<feature type="compositionally biased region" description="Polar residues" evidence="2">
    <location>
        <begin position="67"/>
        <end position="92"/>
    </location>
</feature>
<dbReference type="OMA" id="EKQAGMQ"/>
<evidence type="ECO:0000256" key="1">
    <source>
        <dbReference type="PROSITE-ProRule" id="PRU00024"/>
    </source>
</evidence>
<dbReference type="AlphaFoldDB" id="A0A168LTG9"/>
<dbReference type="Pfam" id="PF09418">
    <property type="entry name" value="DUF2009"/>
    <property type="match status" value="1"/>
</dbReference>
<reference evidence="4" key="1">
    <citation type="submission" date="2016-04" db="EMBL/GenBank/DDBJ databases">
        <authorList>
            <person name="Evans L.H."/>
            <person name="Alamgir A."/>
            <person name="Owens N."/>
            <person name="Weber N.D."/>
            <person name="Virtaneva K."/>
            <person name="Barbian K."/>
            <person name="Babar A."/>
            <person name="Rosenke K."/>
        </authorList>
    </citation>
    <scope>NUCLEOTIDE SEQUENCE [LARGE SCALE GENOMIC DNA]</scope>
    <source>
        <strain evidence="4">CBS 101.48</strain>
    </source>
</reference>
<accession>A0A168LTG9</accession>
<evidence type="ECO:0000313" key="5">
    <source>
        <dbReference type="Proteomes" id="UP000078561"/>
    </source>
</evidence>
<keyword evidence="5" id="KW-1185">Reference proteome</keyword>
<dbReference type="Proteomes" id="UP000078561">
    <property type="component" value="Unassembled WGS sequence"/>
</dbReference>
<keyword evidence="1" id="KW-0862">Zinc</keyword>
<protein>
    <recommendedName>
        <fullName evidence="3">B box-type domain-containing protein</fullName>
    </recommendedName>
</protein>
<dbReference type="EMBL" id="LT551811">
    <property type="protein sequence ID" value="SAL97471.1"/>
    <property type="molecule type" value="Genomic_DNA"/>
</dbReference>
<feature type="region of interest" description="Disordered" evidence="2">
    <location>
        <begin position="64"/>
        <end position="112"/>
    </location>
</feature>
<dbReference type="InParanoid" id="A0A168LTG9"/>
<gene>
    <name evidence="4" type="primary">ABSGL_02968.1 scaffold 4097</name>
</gene>
<dbReference type="Gene3D" id="4.10.640.40">
    <property type="entry name" value="Cytoplasmic polyadenylation element-binding protein, ZZ domain"/>
    <property type="match status" value="1"/>
</dbReference>
<sequence length="623" mass="70231">MESNQEPSAATTTITTSFCVECRDQEASIFCEQCDEDFCEVCHGMLHRTGKRRKHTAKNLKVMALSSLPSNTEKDTTSTNGHGVAESVSSSLPAGDNDKESTMKNEKSSSTASAMTLDGTIINGGGGATFGEWMIKRAKHVPLRLDTQERGMLRLLEAALNVSEYTDRIDILSYSNKAKRIVGQIKDICDVISGLLVSGDYKLGARLFAEQSIKENEVFFQRVFEVGRRYKIMNPEKMRSNYGKLMYMLMDSVIPEVELALGFNCVIPIKTVYDFLKEHGAMELLHDDNIALATREISPEFKTQEQVQEEIQRKKAAIHTLCDQYSTDRISAQDIERCLSSLSDNHAFLKSNRDPCERMLKYLAKYYQPGKSESNYSLAIMAGRHGHRLTHSHSSQYSYVHQSLTLWREIVHEMFMLWHLSDDDLASSMNPYRLTNTGQGLQRIQPCSQVSRAMHRILHRAQNKCGSWVGSSVIHLGDRDVPNAFMFIDKYNQVARILAPIVSTLDKLDSVVKEDEELAHYITTIYGGVDQCRKDILHDFFRFGFDGSGADNYFDAGSCIDGRLTSAWNCKFPYYNYVGVRAFDIGITGFDVTLLCGCSQIEKKKFFPVFLLTGFIGFDGGSW</sequence>
<name>A0A168LTG9_ABSGL</name>
<organism evidence="4">
    <name type="scientific">Absidia glauca</name>
    <name type="common">Pin mould</name>
    <dbReference type="NCBI Taxonomy" id="4829"/>
    <lineage>
        <taxon>Eukaryota</taxon>
        <taxon>Fungi</taxon>
        <taxon>Fungi incertae sedis</taxon>
        <taxon>Mucoromycota</taxon>
        <taxon>Mucoromycotina</taxon>
        <taxon>Mucoromycetes</taxon>
        <taxon>Mucorales</taxon>
        <taxon>Cunninghamellaceae</taxon>
        <taxon>Absidia</taxon>
    </lineage>
</organism>
<proteinExistence type="predicted"/>
<keyword evidence="1" id="KW-0479">Metal-binding</keyword>
<dbReference type="InterPro" id="IPR018553">
    <property type="entry name" value="E2_Ub-conjug_enz"/>
</dbReference>
<dbReference type="OrthoDB" id="406045at2759"/>
<dbReference type="Pfam" id="PF22586">
    <property type="entry name" value="ANCHR-like_BBOX"/>
    <property type="match status" value="1"/>
</dbReference>
<dbReference type="GO" id="GO:0008270">
    <property type="term" value="F:zinc ion binding"/>
    <property type="evidence" value="ECO:0007669"/>
    <property type="project" value="UniProtKB-KW"/>
</dbReference>
<dbReference type="PANTHER" id="PTHR31560:SF0">
    <property type="entry name" value="UPF0652 PROTEIN C22H10.08"/>
    <property type="match status" value="1"/>
</dbReference>
<dbReference type="InterPro" id="IPR038446">
    <property type="entry name" value="CEBP_ZZ_sf"/>
</dbReference>
<evidence type="ECO:0000313" key="4">
    <source>
        <dbReference type="EMBL" id="SAL97471.1"/>
    </source>
</evidence>
<feature type="domain" description="B box-type" evidence="3">
    <location>
        <begin position="14"/>
        <end position="60"/>
    </location>
</feature>
<feature type="compositionally biased region" description="Basic and acidic residues" evidence="2">
    <location>
        <begin position="96"/>
        <end position="107"/>
    </location>
</feature>
<dbReference type="InterPro" id="IPR057668">
    <property type="entry name" value="E2_Ub-conjug_enz_C"/>
</dbReference>
<dbReference type="PANTHER" id="PTHR31560">
    <property type="entry name" value="UPF0652 PROTEIN C16A11.03C-RELATED"/>
    <property type="match status" value="1"/>
</dbReference>
<dbReference type="InterPro" id="IPR000315">
    <property type="entry name" value="Znf_B-box"/>
</dbReference>